<evidence type="ECO:0000259" key="2">
    <source>
        <dbReference type="Pfam" id="PF13556"/>
    </source>
</evidence>
<proteinExistence type="predicted"/>
<accession>A0A7K3LTS5</accession>
<dbReference type="InterPro" id="IPR025736">
    <property type="entry name" value="PucR_C-HTH_dom"/>
</dbReference>
<dbReference type="AlphaFoldDB" id="A0A7K3LTS5"/>
<dbReference type="Gene3D" id="1.10.10.2840">
    <property type="entry name" value="PucR C-terminal helix-turn-helix domain"/>
    <property type="match status" value="1"/>
</dbReference>
<dbReference type="Pfam" id="PF13556">
    <property type="entry name" value="HTH_30"/>
    <property type="match status" value="1"/>
</dbReference>
<dbReference type="InterPro" id="IPR009057">
    <property type="entry name" value="Homeodomain-like_sf"/>
</dbReference>
<comment type="caution">
    <text evidence="3">The sequence shown here is derived from an EMBL/GenBank/DDBJ whole genome shotgun (WGS) entry which is preliminary data.</text>
</comment>
<dbReference type="EMBL" id="JAADZU010000052">
    <property type="protein sequence ID" value="NDK90967.1"/>
    <property type="molecule type" value="Genomic_DNA"/>
</dbReference>
<reference evidence="3 4" key="1">
    <citation type="submission" date="2020-01" db="EMBL/GenBank/DDBJ databases">
        <title>Investigation of new actinobacteria for the biodesulphurisation of diesel fuel.</title>
        <authorList>
            <person name="Athi Narayanan S.M."/>
        </authorList>
    </citation>
    <scope>NUCLEOTIDE SEQUENCE [LARGE SCALE GENOMIC DNA]</scope>
    <source>
        <strain evidence="3 4">213E</strain>
    </source>
</reference>
<sequence>MSDLSDTTGGLTLRDALDDPALAAARPTVLAGWNALCTPLRWVHTSEVLDVADLLSGGELVLVAGVLLGDADEAAMRAYLDSLADVGAAGLAVEGPRLGGVPQPLVHQAAARGFPLIELGEVVRFVDVTHAINSRLVAAQVRELQANDQVTHTLAGILAAQGDIASMVEALSELTGCSVTVRSMAGAVIAETAVADARPRGYARVAPIDSAGVTVATLELTPRTGVDLHLIEAACRRAPEPLALALLRGQPLTRSDQHVREIFRLLAVGADRDNRRRPEDVLAAQVATAGLGLDGPGLFVGVVAISVSGTLHTVELSEALRRNGNSVLSEIRDGAHRSIVRIPIRGSTPTGGDVVDLLTSSALPGDLRIGVTEPAPDILSLAPSMATARTAAGSASARVYVVRARDVVVAHLLDDLDAAAVGEFCTEVLGPLLDSDRADELLLTLVMLHRCGSRVAAAQTLNIHRQTMYQRLDRIGVILGGLPDEATGARGALIVAAELELVRRGIAP</sequence>
<dbReference type="Pfam" id="PF07905">
    <property type="entry name" value="PucR"/>
    <property type="match status" value="1"/>
</dbReference>
<dbReference type="InterPro" id="IPR042070">
    <property type="entry name" value="PucR_C-HTH_sf"/>
</dbReference>
<organism evidence="3 4">
    <name type="scientific">Gordonia desulfuricans</name>
    <dbReference type="NCBI Taxonomy" id="89051"/>
    <lineage>
        <taxon>Bacteria</taxon>
        <taxon>Bacillati</taxon>
        <taxon>Actinomycetota</taxon>
        <taxon>Actinomycetes</taxon>
        <taxon>Mycobacteriales</taxon>
        <taxon>Gordoniaceae</taxon>
        <taxon>Gordonia</taxon>
    </lineage>
</organism>
<evidence type="ECO:0000313" key="4">
    <source>
        <dbReference type="Proteomes" id="UP000466307"/>
    </source>
</evidence>
<evidence type="ECO:0008006" key="5">
    <source>
        <dbReference type="Google" id="ProtNLM"/>
    </source>
</evidence>
<dbReference type="PANTHER" id="PTHR33744:SF7">
    <property type="entry name" value="PUCR FAMILY TRANSCRIPTIONAL REGULATOR"/>
    <property type="match status" value="1"/>
</dbReference>
<dbReference type="RefSeq" id="WP_059039300.1">
    <property type="nucleotide sequence ID" value="NZ_JAADZU010000052.1"/>
</dbReference>
<evidence type="ECO:0000259" key="1">
    <source>
        <dbReference type="Pfam" id="PF07905"/>
    </source>
</evidence>
<dbReference type="SUPFAM" id="SSF46689">
    <property type="entry name" value="Homeodomain-like"/>
    <property type="match status" value="1"/>
</dbReference>
<dbReference type="Proteomes" id="UP000466307">
    <property type="component" value="Unassembled WGS sequence"/>
</dbReference>
<gene>
    <name evidence="3" type="ORF">GYA93_15450</name>
</gene>
<dbReference type="InterPro" id="IPR012914">
    <property type="entry name" value="PucR_dom"/>
</dbReference>
<dbReference type="InterPro" id="IPR051448">
    <property type="entry name" value="CdaR-like_regulators"/>
</dbReference>
<protein>
    <recommendedName>
        <fullName evidence="5">PucR family transcriptional regulator</fullName>
    </recommendedName>
</protein>
<evidence type="ECO:0000313" key="3">
    <source>
        <dbReference type="EMBL" id="NDK90967.1"/>
    </source>
</evidence>
<dbReference type="PANTHER" id="PTHR33744">
    <property type="entry name" value="CARBOHYDRATE DIACID REGULATOR"/>
    <property type="match status" value="1"/>
</dbReference>
<feature type="domain" description="PucR C-terminal helix-turn-helix" evidence="2">
    <location>
        <begin position="441"/>
        <end position="483"/>
    </location>
</feature>
<feature type="domain" description="Purine catabolism PurC-like" evidence="1">
    <location>
        <begin position="15"/>
        <end position="135"/>
    </location>
</feature>
<name>A0A7K3LTS5_9ACTN</name>
<keyword evidence="4" id="KW-1185">Reference proteome</keyword>